<evidence type="ECO:0000259" key="3">
    <source>
        <dbReference type="Pfam" id="PF00155"/>
    </source>
</evidence>
<reference evidence="4 5" key="1">
    <citation type="submission" date="2019-11" db="EMBL/GenBank/DDBJ databases">
        <title>Comparative genomics of hydrocarbon-degrading Desulfosarcina strains.</title>
        <authorList>
            <person name="Watanabe M."/>
            <person name="Kojima H."/>
            <person name="Fukui M."/>
        </authorList>
    </citation>
    <scope>NUCLEOTIDE SEQUENCE [LARGE SCALE GENOMIC DNA]</scope>
    <source>
        <strain evidence="4 5">PL12</strain>
    </source>
</reference>
<dbReference type="AlphaFoldDB" id="A0A5K7YW66"/>
<dbReference type="InterPro" id="IPR015424">
    <property type="entry name" value="PyrdxlP-dep_Trfase"/>
</dbReference>
<name>A0A5K7YW66_9BACT</name>
<dbReference type="GO" id="GO:0030170">
    <property type="term" value="F:pyridoxal phosphate binding"/>
    <property type="evidence" value="ECO:0007669"/>
    <property type="project" value="InterPro"/>
</dbReference>
<dbReference type="OrthoDB" id="9813612at2"/>
<accession>A0A5K7YW66</accession>
<dbReference type="EMBL" id="AP021874">
    <property type="protein sequence ID" value="BBO72289.1"/>
    <property type="molecule type" value="Genomic_DNA"/>
</dbReference>
<protein>
    <submittedName>
        <fullName evidence="4">Threonine-phosphate decarboxylase</fullName>
    </submittedName>
</protein>
<evidence type="ECO:0000313" key="5">
    <source>
        <dbReference type="Proteomes" id="UP000427906"/>
    </source>
</evidence>
<proteinExistence type="predicted"/>
<evidence type="ECO:0000256" key="1">
    <source>
        <dbReference type="ARBA" id="ARBA00001933"/>
    </source>
</evidence>
<evidence type="ECO:0000313" key="4">
    <source>
        <dbReference type="EMBL" id="BBO72289.1"/>
    </source>
</evidence>
<gene>
    <name evidence="4" type="primary">cobD_2</name>
    <name evidence="4" type="ORF">DSCA_62190</name>
</gene>
<feature type="domain" description="Aminotransferase class I/classII large" evidence="3">
    <location>
        <begin position="24"/>
        <end position="350"/>
    </location>
</feature>
<dbReference type="PANTHER" id="PTHR42885">
    <property type="entry name" value="HISTIDINOL-PHOSPHATE AMINOTRANSFERASE-RELATED"/>
    <property type="match status" value="1"/>
</dbReference>
<dbReference type="Proteomes" id="UP000427906">
    <property type="component" value="Chromosome"/>
</dbReference>
<dbReference type="RefSeq" id="WP_155320007.1">
    <property type="nucleotide sequence ID" value="NZ_AP021874.1"/>
</dbReference>
<organism evidence="4 5">
    <name type="scientific">Desulfosarcina alkanivorans</name>
    <dbReference type="NCBI Taxonomy" id="571177"/>
    <lineage>
        <taxon>Bacteria</taxon>
        <taxon>Pseudomonadati</taxon>
        <taxon>Thermodesulfobacteriota</taxon>
        <taxon>Desulfobacteria</taxon>
        <taxon>Desulfobacterales</taxon>
        <taxon>Desulfosarcinaceae</taxon>
        <taxon>Desulfosarcina</taxon>
    </lineage>
</organism>
<dbReference type="CDD" id="cd00609">
    <property type="entry name" value="AAT_like"/>
    <property type="match status" value="1"/>
</dbReference>
<dbReference type="SUPFAM" id="SSF53383">
    <property type="entry name" value="PLP-dependent transferases"/>
    <property type="match status" value="1"/>
</dbReference>
<dbReference type="Pfam" id="PF00155">
    <property type="entry name" value="Aminotran_1_2"/>
    <property type="match status" value="1"/>
</dbReference>
<dbReference type="InterPro" id="IPR004839">
    <property type="entry name" value="Aminotransferase_I/II_large"/>
</dbReference>
<dbReference type="Gene3D" id="3.90.1150.10">
    <property type="entry name" value="Aspartate Aminotransferase, domain 1"/>
    <property type="match status" value="1"/>
</dbReference>
<comment type="cofactor">
    <cofactor evidence="1">
        <name>pyridoxal 5'-phosphate</name>
        <dbReference type="ChEBI" id="CHEBI:597326"/>
    </cofactor>
</comment>
<dbReference type="InterPro" id="IPR015422">
    <property type="entry name" value="PyrdxlP-dep_Trfase_small"/>
</dbReference>
<dbReference type="PANTHER" id="PTHR42885:SF1">
    <property type="entry name" value="THREONINE-PHOSPHATE DECARBOXYLASE"/>
    <property type="match status" value="1"/>
</dbReference>
<keyword evidence="2" id="KW-0663">Pyridoxal phosphate</keyword>
<dbReference type="InterPro" id="IPR015421">
    <property type="entry name" value="PyrdxlP-dep_Trfase_major"/>
</dbReference>
<dbReference type="Gene3D" id="3.40.640.10">
    <property type="entry name" value="Type I PLP-dependent aspartate aminotransferase-like (Major domain)"/>
    <property type="match status" value="1"/>
</dbReference>
<sequence>MIGGHGGNIYQLARRLGCRPSDISDMSANVNPLGPMPALTDHLRKNMSAIAALPEVDAGGIVDAFARVHGIDPRQTLAGNGTTELIYRIPRALGAKKALVVGPTYSDYRDACTMNRVACDHLICREPDDFTPDMQAIGKAAAGADLVFFCNPNNPTGALVKRSDMDALCRPLPDTVFVIDESYLPFAPAPSAVTMIASDLPNVMVLNSMSKAFRIPGLRIGFVKAPPPIVQRLAAFALPWSVNSLAQTAVRWLMEHTGPVEQFLSSTRTMIESEKARIEECIRQKTGIRCFPSATSFMLMRLSEGLDAPTVWRHMADHRILIRDCANFTGLSDAFIRLSLKTEAENRRATDLLIRLCRDHARRGIAHEH</sequence>
<evidence type="ECO:0000256" key="2">
    <source>
        <dbReference type="ARBA" id="ARBA00022898"/>
    </source>
</evidence>
<dbReference type="KEGG" id="dalk:DSCA_62190"/>
<keyword evidence="5" id="KW-1185">Reference proteome</keyword>